<evidence type="ECO:0000313" key="1">
    <source>
        <dbReference type="EMBL" id="KAJ9060343.1"/>
    </source>
</evidence>
<keyword evidence="2" id="KW-1185">Reference proteome</keyword>
<evidence type="ECO:0000313" key="2">
    <source>
        <dbReference type="Proteomes" id="UP001165960"/>
    </source>
</evidence>
<dbReference type="Proteomes" id="UP001165960">
    <property type="component" value="Unassembled WGS sequence"/>
</dbReference>
<proteinExistence type="predicted"/>
<name>A0ACC2SDH0_9FUNG</name>
<gene>
    <name evidence="1" type="ORF">DSO57_1031842</name>
</gene>
<organism evidence="1 2">
    <name type="scientific">Entomophthora muscae</name>
    <dbReference type="NCBI Taxonomy" id="34485"/>
    <lineage>
        <taxon>Eukaryota</taxon>
        <taxon>Fungi</taxon>
        <taxon>Fungi incertae sedis</taxon>
        <taxon>Zoopagomycota</taxon>
        <taxon>Entomophthoromycotina</taxon>
        <taxon>Entomophthoromycetes</taxon>
        <taxon>Entomophthorales</taxon>
        <taxon>Entomophthoraceae</taxon>
        <taxon>Entomophthora</taxon>
    </lineage>
</organism>
<protein>
    <submittedName>
        <fullName evidence="1">Uncharacterized protein</fullName>
    </submittedName>
</protein>
<sequence>MAQEKIFVAALHHALYELPGDVRAFWRLAQEPDLSVYKSSQAFCLLGASKNDSSPFCLRFAQDPTYDPTIEEMVDAFSLVLYGQDPLAEDLDWLAEIGNQFGSWQESSTVSANRQLAQSLSQGHQSLPYEISAGAGTSPVVLTLSRALQMQQFSLHSLASRGLCRPLELVSASPICQKLNVFVPFPEEIKHLIRQLWSLYLQQYDVQQYMETTGLTQVFQKVLCYTLESKTFLVTFSSHQASPCGKVYCSNGSYLVWKDISNLLIPVNVKVGENSSHTSHVPGFGKLMHLCHDEVCGSRAVEVLYYRDQISYECPTNIMLPDWVYTLCEFFPAVTCDFLIQRLFGRTSSVRSDLTDPSDKNLSFGIITENHPSLGLIGSPKIDFQSAVVASFLIDALKHSNDVDNSFDFKLAKTCPLPAVSADSPCSSSPVLTGE</sequence>
<accession>A0ACC2SDH0</accession>
<reference evidence="1" key="1">
    <citation type="submission" date="2022-04" db="EMBL/GenBank/DDBJ databases">
        <title>Genome of the entomopathogenic fungus Entomophthora muscae.</title>
        <authorList>
            <person name="Elya C."/>
            <person name="Lovett B.R."/>
            <person name="Lee E."/>
            <person name="Macias A.M."/>
            <person name="Hajek A.E."/>
            <person name="De Bivort B.L."/>
            <person name="Kasson M.T."/>
            <person name="De Fine Licht H.H."/>
            <person name="Stajich J.E."/>
        </authorList>
    </citation>
    <scope>NUCLEOTIDE SEQUENCE</scope>
    <source>
        <strain evidence="1">Berkeley</strain>
    </source>
</reference>
<dbReference type="EMBL" id="QTSX02005203">
    <property type="protein sequence ID" value="KAJ9060343.1"/>
    <property type="molecule type" value="Genomic_DNA"/>
</dbReference>
<comment type="caution">
    <text evidence="1">The sequence shown here is derived from an EMBL/GenBank/DDBJ whole genome shotgun (WGS) entry which is preliminary data.</text>
</comment>